<dbReference type="GO" id="GO:0005886">
    <property type="term" value="C:plasma membrane"/>
    <property type="evidence" value="ECO:0007669"/>
    <property type="project" value="UniProtKB-SubCell"/>
</dbReference>
<evidence type="ECO:0000256" key="7">
    <source>
        <dbReference type="SAM" id="Phobius"/>
    </source>
</evidence>
<evidence type="ECO:0000259" key="8">
    <source>
        <dbReference type="PROSITE" id="PS50850"/>
    </source>
</evidence>
<dbReference type="InterPro" id="IPR036259">
    <property type="entry name" value="MFS_trans_sf"/>
</dbReference>
<sequence length="383" mass="42085">MKKTLIFVNLVGLLIGVSYGMHGPILPIFAKNVIDASYAELGLIGFANFIPYMFIPLFVGFLLHRFNSGYLLTVGVAINSASIFLLSIVESVPEIMGTRIMTGIAHAFFWPPCESIISQESSGSQRVRNISWFTGFFVAGFMIGPLIANIFLEDLESSYRFLFQIASYVLISAILFSVLVSRGRVRSKEGTFSFSSIKQMVKFPEVIIMLIYCTASFGMILTIFPAFLNDRSMSGNNILILYFIFGISRLVALAFGEFFAKRTSLTLIGATFAIAFGLIIAFSSDSLIEFAVSMLLMGFGFSIFFPLTLEIVLSKTKSEIHHTLIGAYETTFGIGWVIGPVAAGLISEFSDISAPYLVFFVLGLGIAALSIVKRKSLEPKRSI</sequence>
<reference evidence="9" key="1">
    <citation type="journal article" date="2015" name="Nature">
        <title>Complex archaea that bridge the gap between prokaryotes and eukaryotes.</title>
        <authorList>
            <person name="Spang A."/>
            <person name="Saw J.H."/>
            <person name="Jorgensen S.L."/>
            <person name="Zaremba-Niedzwiedzka K."/>
            <person name="Martijn J."/>
            <person name="Lind A.E."/>
            <person name="van Eijk R."/>
            <person name="Schleper C."/>
            <person name="Guy L."/>
            <person name="Ettema T.J."/>
        </authorList>
    </citation>
    <scope>NUCLEOTIDE SEQUENCE</scope>
</reference>
<dbReference type="SUPFAM" id="SSF103473">
    <property type="entry name" value="MFS general substrate transporter"/>
    <property type="match status" value="1"/>
</dbReference>
<dbReference type="PANTHER" id="PTHR23517:SF13">
    <property type="entry name" value="MAJOR FACILITATOR SUPERFAMILY MFS_1"/>
    <property type="match status" value="1"/>
</dbReference>
<evidence type="ECO:0000256" key="2">
    <source>
        <dbReference type="ARBA" id="ARBA00022448"/>
    </source>
</evidence>
<feature type="transmembrane region" description="Helical" evidence="7">
    <location>
        <begin position="158"/>
        <end position="180"/>
    </location>
</feature>
<evidence type="ECO:0000313" key="9">
    <source>
        <dbReference type="EMBL" id="KKM17680.1"/>
    </source>
</evidence>
<evidence type="ECO:0000256" key="4">
    <source>
        <dbReference type="ARBA" id="ARBA00022692"/>
    </source>
</evidence>
<proteinExistence type="predicted"/>
<keyword evidence="3" id="KW-1003">Cell membrane</keyword>
<dbReference type="AlphaFoldDB" id="A0A0F9KQI9"/>
<dbReference type="EMBL" id="LAZR01014394">
    <property type="protein sequence ID" value="KKM17680.1"/>
    <property type="molecule type" value="Genomic_DNA"/>
</dbReference>
<feature type="transmembrane region" description="Helical" evidence="7">
    <location>
        <begin position="239"/>
        <end position="258"/>
    </location>
</feature>
<evidence type="ECO:0000256" key="3">
    <source>
        <dbReference type="ARBA" id="ARBA00022475"/>
    </source>
</evidence>
<evidence type="ECO:0000256" key="5">
    <source>
        <dbReference type="ARBA" id="ARBA00022989"/>
    </source>
</evidence>
<feature type="transmembrane region" description="Helical" evidence="7">
    <location>
        <begin position="130"/>
        <end position="152"/>
    </location>
</feature>
<dbReference type="Gene3D" id="1.20.1250.20">
    <property type="entry name" value="MFS general substrate transporter like domains"/>
    <property type="match status" value="1"/>
</dbReference>
<feature type="domain" description="Major facilitator superfamily (MFS) profile" evidence="8">
    <location>
        <begin position="4"/>
        <end position="382"/>
    </location>
</feature>
<dbReference type="InterPro" id="IPR011701">
    <property type="entry name" value="MFS"/>
</dbReference>
<dbReference type="Pfam" id="PF07690">
    <property type="entry name" value="MFS_1"/>
    <property type="match status" value="1"/>
</dbReference>
<evidence type="ECO:0000256" key="6">
    <source>
        <dbReference type="ARBA" id="ARBA00023136"/>
    </source>
</evidence>
<dbReference type="InterPro" id="IPR020846">
    <property type="entry name" value="MFS_dom"/>
</dbReference>
<feature type="transmembrane region" description="Helical" evidence="7">
    <location>
        <begin position="41"/>
        <end position="63"/>
    </location>
</feature>
<feature type="transmembrane region" description="Helical" evidence="7">
    <location>
        <begin position="69"/>
        <end position="89"/>
    </location>
</feature>
<feature type="transmembrane region" description="Helical" evidence="7">
    <location>
        <begin position="352"/>
        <end position="372"/>
    </location>
</feature>
<gene>
    <name evidence="9" type="ORF">LCGC14_1673320</name>
</gene>
<comment type="subcellular location">
    <subcellularLocation>
        <location evidence="1">Cell membrane</location>
        <topology evidence="1">Multi-pass membrane protein</topology>
    </subcellularLocation>
</comment>
<feature type="transmembrane region" description="Helical" evidence="7">
    <location>
        <begin position="265"/>
        <end position="284"/>
    </location>
</feature>
<keyword evidence="5 7" id="KW-1133">Transmembrane helix</keyword>
<feature type="transmembrane region" description="Helical" evidence="7">
    <location>
        <begin position="6"/>
        <end position="29"/>
    </location>
</feature>
<keyword evidence="6 7" id="KW-0472">Membrane</keyword>
<accession>A0A0F9KQI9</accession>
<dbReference type="PANTHER" id="PTHR23517">
    <property type="entry name" value="RESISTANCE PROTEIN MDTM, PUTATIVE-RELATED-RELATED"/>
    <property type="match status" value="1"/>
</dbReference>
<feature type="transmembrane region" description="Helical" evidence="7">
    <location>
        <begin position="206"/>
        <end position="227"/>
    </location>
</feature>
<evidence type="ECO:0000256" key="1">
    <source>
        <dbReference type="ARBA" id="ARBA00004651"/>
    </source>
</evidence>
<dbReference type="GO" id="GO:0022857">
    <property type="term" value="F:transmembrane transporter activity"/>
    <property type="evidence" value="ECO:0007669"/>
    <property type="project" value="InterPro"/>
</dbReference>
<feature type="transmembrane region" description="Helical" evidence="7">
    <location>
        <begin position="290"/>
        <end position="313"/>
    </location>
</feature>
<keyword evidence="2" id="KW-0813">Transport</keyword>
<organism evidence="9">
    <name type="scientific">marine sediment metagenome</name>
    <dbReference type="NCBI Taxonomy" id="412755"/>
    <lineage>
        <taxon>unclassified sequences</taxon>
        <taxon>metagenomes</taxon>
        <taxon>ecological metagenomes</taxon>
    </lineage>
</organism>
<protein>
    <recommendedName>
        <fullName evidence="8">Major facilitator superfamily (MFS) profile domain-containing protein</fullName>
    </recommendedName>
</protein>
<keyword evidence="4 7" id="KW-0812">Transmembrane</keyword>
<dbReference type="InterPro" id="IPR050171">
    <property type="entry name" value="MFS_Transporters"/>
</dbReference>
<name>A0A0F9KQI9_9ZZZZ</name>
<feature type="transmembrane region" description="Helical" evidence="7">
    <location>
        <begin position="325"/>
        <end position="346"/>
    </location>
</feature>
<dbReference type="PROSITE" id="PS50850">
    <property type="entry name" value="MFS"/>
    <property type="match status" value="1"/>
</dbReference>
<comment type="caution">
    <text evidence="9">The sequence shown here is derived from an EMBL/GenBank/DDBJ whole genome shotgun (WGS) entry which is preliminary data.</text>
</comment>